<sequence>MASKTATFQFVDSHPVRGSKHDQELLRAEARSHAAKVSHARRAKEVDQHDDESSVPSVPQSVPVPVIPSSISSAKLTTSTTPPSKSVPKALPGRPIRPWQKFNQKDVPFNRFRVGAYQPARKAAKQVDVPTDEREKQPNIQDTERELVARSFVPTLRGNSDPFNATVVNLTPVEHVLLQQARDQLIWAIWPSEIAIRHNKDAIAHSSWKIVPPTLHDKAANYALVAQSYYSRATRQRAAGLPPDRGLVQAEKYKFQALRGLQEQLELNRQCPGDRQRLRGMFLACCWLAGSELLCHNWDAAELHYKAMRQMVDLSGGWSAFSRMEMEVLVTAACFMATGKRCRPVFDIDDFDPGHWQTYKALKPLPPDGLDLDIPHEDLTSSTPALTAVPPRLRKFFDEFRELLAVEEIKLQHRSSRKPSAVQMFRWSHARKLAVRGRGLHYWCDLLDEAKTNGAPIIMPIGTPLAVTFDFALCIATRCFDRCIFDDHYLPGGVYAESKRYHMELLSVVQPLRPVADDFSPIADEHTFDVLWIYSIGAYVEDVFMRPELEKKSPVLGPPLPEFANRFFSTRFSYLAAANLQFTKFEDISRFLRETYLYCPRLQDASLRKLVSFSADEPLTLEEVLSGP</sequence>
<accession>A0A0D2E5T9</accession>
<protein>
    <submittedName>
        <fullName evidence="2">Uncharacterized protein</fullName>
    </submittedName>
</protein>
<dbReference type="PANTHER" id="PTHR37540">
    <property type="entry name" value="TRANSCRIPTION FACTOR (ACR-2), PUTATIVE-RELATED-RELATED"/>
    <property type="match status" value="1"/>
</dbReference>
<dbReference type="HOGENOM" id="CLU_445489_0_0_1"/>
<dbReference type="EMBL" id="KN846958">
    <property type="protein sequence ID" value="KIW69717.1"/>
    <property type="molecule type" value="Genomic_DNA"/>
</dbReference>
<feature type="compositionally biased region" description="Polar residues" evidence="1">
    <location>
        <begin position="1"/>
        <end position="10"/>
    </location>
</feature>
<evidence type="ECO:0000256" key="1">
    <source>
        <dbReference type="SAM" id="MobiDB-lite"/>
    </source>
</evidence>
<evidence type="ECO:0000313" key="2">
    <source>
        <dbReference type="EMBL" id="KIW69717.1"/>
    </source>
</evidence>
<dbReference type="PANTHER" id="PTHR37540:SF5">
    <property type="entry name" value="TRANSCRIPTION FACTOR DOMAIN-CONTAINING PROTEIN"/>
    <property type="match status" value="1"/>
</dbReference>
<reference evidence="2 3" key="1">
    <citation type="submission" date="2015-01" db="EMBL/GenBank/DDBJ databases">
        <title>The Genome Sequence of Capronia semiimmersa CBS27337.</title>
        <authorList>
            <consortium name="The Broad Institute Genomics Platform"/>
            <person name="Cuomo C."/>
            <person name="de Hoog S."/>
            <person name="Gorbushina A."/>
            <person name="Stielow B."/>
            <person name="Teixiera M."/>
            <person name="Abouelleil A."/>
            <person name="Chapman S.B."/>
            <person name="Priest M."/>
            <person name="Young S.K."/>
            <person name="Wortman J."/>
            <person name="Nusbaum C."/>
            <person name="Birren B."/>
        </authorList>
    </citation>
    <scope>NUCLEOTIDE SEQUENCE [LARGE SCALE GENOMIC DNA]</scope>
    <source>
        <strain evidence="2 3">CBS 27337</strain>
    </source>
</reference>
<feature type="compositionally biased region" description="Basic residues" evidence="1">
    <location>
        <begin position="33"/>
        <end position="42"/>
    </location>
</feature>
<feature type="compositionally biased region" description="Basic and acidic residues" evidence="1">
    <location>
        <begin position="19"/>
        <end position="32"/>
    </location>
</feature>
<keyword evidence="3" id="KW-1185">Reference proteome</keyword>
<organism evidence="2 3">
    <name type="scientific">Phialophora macrospora</name>
    <dbReference type="NCBI Taxonomy" id="1851006"/>
    <lineage>
        <taxon>Eukaryota</taxon>
        <taxon>Fungi</taxon>
        <taxon>Dikarya</taxon>
        <taxon>Ascomycota</taxon>
        <taxon>Pezizomycotina</taxon>
        <taxon>Eurotiomycetes</taxon>
        <taxon>Chaetothyriomycetidae</taxon>
        <taxon>Chaetothyriales</taxon>
        <taxon>Herpotrichiellaceae</taxon>
        <taxon>Phialophora</taxon>
    </lineage>
</organism>
<dbReference type="AlphaFoldDB" id="A0A0D2E5T9"/>
<gene>
    <name evidence="2" type="ORF">PV04_05577</name>
</gene>
<name>A0A0D2E5T9_9EURO</name>
<dbReference type="Proteomes" id="UP000054266">
    <property type="component" value="Unassembled WGS sequence"/>
</dbReference>
<feature type="compositionally biased region" description="Low complexity" evidence="1">
    <location>
        <begin position="54"/>
        <end position="89"/>
    </location>
</feature>
<evidence type="ECO:0000313" key="3">
    <source>
        <dbReference type="Proteomes" id="UP000054266"/>
    </source>
</evidence>
<proteinExistence type="predicted"/>
<feature type="region of interest" description="Disordered" evidence="1">
    <location>
        <begin position="1"/>
        <end position="100"/>
    </location>
</feature>